<sequence>MEPGGSAARAAYIRWAHAPPTGTITVMSLTVDRLLVALEPLPYPKRLGHLAHTVRSLPSQDELVSLVDELAGRGIYERRLAAFAALVGRHLDFLAGRLTDRDPVVRAYALRAARTLPLPDAAIETAYEDASADTRQRLGEVVLTGGRTALAERLVPKLRVRWGDYAAAKLLPVCSAEFVAAALPGLSYAVESWTRLGINFPDQVLDHVERELADRPRSERDAVWHRCAEGVAAALATRAERVLSMLERHGPDTLPAAPAERLNQLVAVDADRVVRLLIPRDRGGRSYTPFPSASVLRRIVHADPPSLPALGHYWADQYPRFFAKLLKALPPHRRSEFFDLATAGIEVGTDLVLPVLALLPRERRWAEARRWAARRRETGGSWYEILELVAYGPVSEARPELLAGTRRPDAADRASAWPLLIANAARSRDRAAVHETLNDLPRLRNEQDPVRCAALNALSDVPPDLFTAEDTRTLDRVLLDALEARDISCGTREALRSLAVELLRENAGRGEQALVVWSLGALERIAAHVGVGRLGPLDRTLRRGQEHQVLDALRPWLDAAMDKADYRLLFTLTSSLGTRAHRMPVLQGLLEEPLKYGDDNAFETAASHWLAPPSTRDERVARVLELEPSAAVLAPVERVLTRRRTDLLDVLLGGPPPYGRFLRRGARRPLPELRGAGRWLPRQQAAACAMAAAAAGDESQPLHSRAAAIRAAAAVPEHGRALALRYADSPDVVLAEAALAALVWADDPREALPVLLAHAGGERARVAVYAASRAARFVAPSQLSEHLGALLTAEDGVKVTSRKEAVRLAATLLPLPRAAALLSAAFHAPSPHPDVRAAVVAFSTGLLSEEETWSVLTAATEGAPQVLQAVVRTSVWSLPEIHRPRYARLVGEVCRAPDPEVATAGLGVLPQWVRYAPEAVEGLSERVTDLREGEGTRAVWRRAVATIGNLAVSGLPHPVGGAAPGSLFHDTLAALLPAIAAGEPGTAPDRDLPCRRRVRSLVGALPGRPTPETRPVLEAVAAQLAAEPSLAGARAGLLCALVDIDADLPELTAALRDLAANAAGRPALAVSTAERMRGRFDRVGPLSNPATVLAAATRLTATDDPATGLLAVALVSARGPRLGWPDDWRGALHALRTHPSADVRDAALEVHIRTE</sequence>
<dbReference type="Proteomes" id="UP000660265">
    <property type="component" value="Unassembled WGS sequence"/>
</dbReference>
<reference evidence="2" key="1">
    <citation type="journal article" date="2019" name="Int. J. Syst. Evol. Microbiol.">
        <title>The Global Catalogue of Microorganisms (GCM) 10K type strain sequencing project: providing services to taxonomists for standard genome sequencing and annotation.</title>
        <authorList>
            <consortium name="The Broad Institute Genomics Platform"/>
            <consortium name="The Broad Institute Genome Sequencing Center for Infectious Disease"/>
            <person name="Wu L."/>
            <person name="Ma J."/>
        </authorList>
    </citation>
    <scope>NUCLEOTIDE SEQUENCE [LARGE SCALE GENOMIC DNA]</scope>
    <source>
        <strain evidence="2">CGMCC 4.7275</strain>
    </source>
</reference>
<evidence type="ECO:0008006" key="3">
    <source>
        <dbReference type="Google" id="ProtNLM"/>
    </source>
</evidence>
<protein>
    <recommendedName>
        <fullName evidence="3">HEAT repeat domain-containing protein</fullName>
    </recommendedName>
</protein>
<proteinExistence type="predicted"/>
<organism evidence="1 2">
    <name type="scientific">Streptomyces camponoticapitis</name>
    <dbReference type="NCBI Taxonomy" id="1616125"/>
    <lineage>
        <taxon>Bacteria</taxon>
        <taxon>Bacillati</taxon>
        <taxon>Actinomycetota</taxon>
        <taxon>Actinomycetes</taxon>
        <taxon>Kitasatosporales</taxon>
        <taxon>Streptomycetaceae</taxon>
        <taxon>Streptomyces</taxon>
    </lineage>
</organism>
<dbReference type="EMBL" id="BMMV01000010">
    <property type="protein sequence ID" value="GGK01604.1"/>
    <property type="molecule type" value="Genomic_DNA"/>
</dbReference>
<evidence type="ECO:0000313" key="1">
    <source>
        <dbReference type="EMBL" id="GGK01604.1"/>
    </source>
</evidence>
<name>A0ABQ2EA29_9ACTN</name>
<gene>
    <name evidence="1" type="ORF">GCM10011583_36490</name>
</gene>
<dbReference type="InterPro" id="IPR016024">
    <property type="entry name" value="ARM-type_fold"/>
</dbReference>
<comment type="caution">
    <text evidence="1">The sequence shown here is derived from an EMBL/GenBank/DDBJ whole genome shotgun (WGS) entry which is preliminary data.</text>
</comment>
<accession>A0ABQ2EA29</accession>
<keyword evidence="2" id="KW-1185">Reference proteome</keyword>
<dbReference type="SUPFAM" id="SSF48371">
    <property type="entry name" value="ARM repeat"/>
    <property type="match status" value="1"/>
</dbReference>
<evidence type="ECO:0000313" key="2">
    <source>
        <dbReference type="Proteomes" id="UP000660265"/>
    </source>
</evidence>